<evidence type="ECO:0000256" key="3">
    <source>
        <dbReference type="ARBA" id="ARBA00022679"/>
    </source>
</evidence>
<accession>A0A455T4M6</accession>
<feature type="domain" description="Type ISP restriction-modification enzyme LLaBIII C-terminal specificity" evidence="5">
    <location>
        <begin position="532"/>
        <end position="866"/>
    </location>
</feature>
<sequence length="897" mass="101393">MPSQSPPSASAPAAVPARVYRRQPAIVRQCNRLAKQLATLAVTRVRPLCERAVRAGAWEALSEVVGPDLPPEESADLYTQGLCCLALTAALVRSGVLWERGPEDDRKSELTDVLTWLPPALQSPFKQALLTTALTETIAELQELSVALPLLPARGQPARSAIAPAMQTLQQEPLIYCYEQFLRHYRPDLRRAASIYATPAPVVSYMVRSVDLLLKQAFALRHGLSELGRFEVVDPAVGSGAFLSGLIEFLYSQFIQQAEPDRWQRFVTEQLLPYLRGYELLPAPWLVAHLSLSLKLAACGYDPRPQPGRLGLVLGDGLLWLAREPARTGLPVLIGNPPYGNFGRPTRYPWLRLLLQDYKRDLGERKLNLDDDFIKFIRCGQWHIEQAGCGLLAFITSHTYLDGLTHRRMRESLLASFDEIYLLDLHGNSQRTLAREPTAPDDNVFPIRQGVAIGLFVRRRDTDQRPRTALRRATVYYAALRGSRSEKYAYLESRDLVTTPWQRLQPQPRFYFFVPRTLAHQAEWERYPSLAEIFPLYGTGIKTHLDAVLVGFSDEAIAQQIAAYVARHGQEQAPGAAMAPDASRRGTPQHKARLLRQLLGLPPQQLYHDYAYRPFDTRRIAYWPPAIEAGDHRFALMRHALRPNILLVTTRQLSQDSFQHVFVSRTLTDMCLLSSATRECAYVFPLYLFEGEDRDKQGNGETAHPNLAPAFITRLARSLNLRFVPWGSGDLLTSFGPEAVLAYLYAVLHAPIYRQRYSEQLSSDFPRCPLPTHRTGFRLLYRIGSRLLKLHLQTGLPRPSAYVLPPAQATPLQIDCVHYTPDGRLWLNARQALEGLPAACWHFRIGHYQICARWLQERLGRELSPVEYERYRLLLAIITETQELMAQSSSALEALLS</sequence>
<organism evidence="6">
    <name type="scientific">Thermogemmatispora argillosa</name>
    <dbReference type="NCBI Taxonomy" id="2045280"/>
    <lineage>
        <taxon>Bacteria</taxon>
        <taxon>Bacillati</taxon>
        <taxon>Chloroflexota</taxon>
        <taxon>Ktedonobacteria</taxon>
        <taxon>Thermogemmatisporales</taxon>
        <taxon>Thermogemmatisporaceae</taxon>
        <taxon>Thermogemmatispora</taxon>
    </lineage>
</organism>
<reference evidence="6" key="1">
    <citation type="submission" date="2018-12" db="EMBL/GenBank/DDBJ databases">
        <title>Novel natural products biosynthetic potential of the class Ktedonobacteria.</title>
        <authorList>
            <person name="Zheng Y."/>
            <person name="Saitou A."/>
            <person name="Wang C.M."/>
            <person name="Toyoda A."/>
            <person name="Minakuchi Y."/>
            <person name="Sekiguchi Y."/>
            <person name="Ueda K."/>
            <person name="Takano H."/>
            <person name="Sakai Y."/>
            <person name="Yokota A."/>
            <person name="Yabe S."/>
        </authorList>
    </citation>
    <scope>NUCLEOTIDE SEQUENCE</scope>
    <source>
        <strain evidence="6">A3-2</strain>
    </source>
</reference>
<name>A0A455T4M6_9CHLR</name>
<proteinExistence type="predicted"/>
<dbReference type="Pfam" id="PF18135">
    <property type="entry name" value="Type_ISP_C"/>
    <property type="match status" value="1"/>
</dbReference>
<keyword evidence="2" id="KW-0489">Methyltransferase</keyword>
<protein>
    <recommendedName>
        <fullName evidence="1">site-specific DNA-methyltransferase (adenine-specific)</fullName>
        <ecNumber evidence="1">2.1.1.72</ecNumber>
    </recommendedName>
</protein>
<dbReference type="InterPro" id="IPR050953">
    <property type="entry name" value="N4_N6_ade-DNA_methylase"/>
</dbReference>
<comment type="catalytic activity">
    <reaction evidence="4">
        <text>a 2'-deoxyadenosine in DNA + S-adenosyl-L-methionine = an N(6)-methyl-2'-deoxyadenosine in DNA + S-adenosyl-L-homocysteine + H(+)</text>
        <dbReference type="Rhea" id="RHEA:15197"/>
        <dbReference type="Rhea" id="RHEA-COMP:12418"/>
        <dbReference type="Rhea" id="RHEA-COMP:12419"/>
        <dbReference type="ChEBI" id="CHEBI:15378"/>
        <dbReference type="ChEBI" id="CHEBI:57856"/>
        <dbReference type="ChEBI" id="CHEBI:59789"/>
        <dbReference type="ChEBI" id="CHEBI:90615"/>
        <dbReference type="ChEBI" id="CHEBI:90616"/>
        <dbReference type="EC" id="2.1.1.72"/>
    </reaction>
</comment>
<dbReference type="Gene3D" id="3.40.50.150">
    <property type="entry name" value="Vaccinia Virus protein VP39"/>
    <property type="match status" value="1"/>
</dbReference>
<evidence type="ECO:0000256" key="2">
    <source>
        <dbReference type="ARBA" id="ARBA00022603"/>
    </source>
</evidence>
<dbReference type="PANTHER" id="PTHR33841:SF1">
    <property type="entry name" value="DNA METHYLTRANSFERASE A"/>
    <property type="match status" value="1"/>
</dbReference>
<dbReference type="GO" id="GO:0032259">
    <property type="term" value="P:methylation"/>
    <property type="evidence" value="ECO:0007669"/>
    <property type="project" value="UniProtKB-KW"/>
</dbReference>
<dbReference type="InterPro" id="IPR041635">
    <property type="entry name" value="Type_ISP_LLaBIII_C"/>
</dbReference>
<evidence type="ECO:0000256" key="4">
    <source>
        <dbReference type="ARBA" id="ARBA00047942"/>
    </source>
</evidence>
<dbReference type="AlphaFoldDB" id="A0A455T4M6"/>
<dbReference type="PRINTS" id="PR00507">
    <property type="entry name" value="N12N6MTFRASE"/>
</dbReference>
<dbReference type="GO" id="GO:0009007">
    <property type="term" value="F:site-specific DNA-methyltransferase (adenine-specific) activity"/>
    <property type="evidence" value="ECO:0007669"/>
    <property type="project" value="UniProtKB-EC"/>
</dbReference>
<evidence type="ECO:0000256" key="1">
    <source>
        <dbReference type="ARBA" id="ARBA00011900"/>
    </source>
</evidence>
<evidence type="ECO:0000259" key="5">
    <source>
        <dbReference type="Pfam" id="PF18135"/>
    </source>
</evidence>
<dbReference type="PANTHER" id="PTHR33841">
    <property type="entry name" value="DNA METHYLTRANSFERASE YEEA-RELATED"/>
    <property type="match status" value="1"/>
</dbReference>
<dbReference type="REBASE" id="310660">
    <property type="entry name" value="TspA32ORF24410P"/>
</dbReference>
<dbReference type="EC" id="2.1.1.72" evidence="1"/>
<dbReference type="EMBL" id="AP019377">
    <property type="protein sequence ID" value="BBH94242.1"/>
    <property type="molecule type" value="Genomic_DNA"/>
</dbReference>
<evidence type="ECO:0000313" key="6">
    <source>
        <dbReference type="EMBL" id="BBH94242.1"/>
    </source>
</evidence>
<dbReference type="SUPFAM" id="SSF53335">
    <property type="entry name" value="S-adenosyl-L-methionine-dependent methyltransferases"/>
    <property type="match status" value="1"/>
</dbReference>
<dbReference type="InterPro" id="IPR029063">
    <property type="entry name" value="SAM-dependent_MTases_sf"/>
</dbReference>
<gene>
    <name evidence="6" type="ORF">KTA_24410</name>
</gene>
<keyword evidence="3" id="KW-0808">Transferase</keyword>